<dbReference type="GeneID" id="92077824"/>
<keyword evidence="2 6" id="KW-0812">Transmembrane</keyword>
<comment type="caution">
    <text evidence="7">The sequence shown here is derived from an EMBL/GenBank/DDBJ whole genome shotgun (WGS) entry which is preliminary data.</text>
</comment>
<dbReference type="PANTHER" id="PTHR23507">
    <property type="entry name" value="ZGC:174356"/>
    <property type="match status" value="1"/>
</dbReference>
<dbReference type="Pfam" id="PF07690">
    <property type="entry name" value="MFS_1"/>
    <property type="match status" value="1"/>
</dbReference>
<dbReference type="InterPro" id="IPR036259">
    <property type="entry name" value="MFS_trans_sf"/>
</dbReference>
<comment type="subcellular location">
    <subcellularLocation>
        <location evidence="1">Membrane</location>
        <topology evidence="1">Multi-pass membrane protein</topology>
    </subcellularLocation>
</comment>
<feature type="region of interest" description="Disordered" evidence="5">
    <location>
        <begin position="1"/>
        <end position="26"/>
    </location>
</feature>
<feature type="transmembrane region" description="Helical" evidence="6">
    <location>
        <begin position="324"/>
        <end position="345"/>
    </location>
</feature>
<reference evidence="7 8" key="1">
    <citation type="submission" date="2023-01" db="EMBL/GenBank/DDBJ databases">
        <title>Analysis of 21 Apiospora genomes using comparative genomics revels a genus with tremendous synthesis potential of carbohydrate active enzymes and secondary metabolites.</title>
        <authorList>
            <person name="Sorensen T."/>
        </authorList>
    </citation>
    <scope>NUCLEOTIDE SEQUENCE [LARGE SCALE GENOMIC DNA]</scope>
    <source>
        <strain evidence="7 8">CBS 24483</strain>
    </source>
</reference>
<dbReference type="RefSeq" id="XP_066700874.1">
    <property type="nucleotide sequence ID" value="XM_066844762.1"/>
</dbReference>
<feature type="transmembrane region" description="Helical" evidence="6">
    <location>
        <begin position="253"/>
        <end position="273"/>
    </location>
</feature>
<keyword evidence="3 6" id="KW-1133">Transmembrane helix</keyword>
<feature type="transmembrane region" description="Helical" evidence="6">
    <location>
        <begin position="224"/>
        <end position="247"/>
    </location>
</feature>
<feature type="transmembrane region" description="Helical" evidence="6">
    <location>
        <begin position="365"/>
        <end position="385"/>
    </location>
</feature>
<evidence type="ECO:0000256" key="2">
    <source>
        <dbReference type="ARBA" id="ARBA00022692"/>
    </source>
</evidence>
<evidence type="ECO:0000256" key="4">
    <source>
        <dbReference type="ARBA" id="ARBA00023136"/>
    </source>
</evidence>
<keyword evidence="4 6" id="KW-0472">Membrane</keyword>
<feature type="transmembrane region" description="Helical" evidence="6">
    <location>
        <begin position="54"/>
        <end position="78"/>
    </location>
</feature>
<gene>
    <name evidence="7" type="ORF">PG986_008540</name>
</gene>
<evidence type="ECO:0000256" key="6">
    <source>
        <dbReference type="SAM" id="Phobius"/>
    </source>
</evidence>
<dbReference type="Proteomes" id="UP001391051">
    <property type="component" value="Unassembled WGS sequence"/>
</dbReference>
<organism evidence="7 8">
    <name type="scientific">Apiospora aurea</name>
    <dbReference type="NCBI Taxonomy" id="335848"/>
    <lineage>
        <taxon>Eukaryota</taxon>
        <taxon>Fungi</taxon>
        <taxon>Dikarya</taxon>
        <taxon>Ascomycota</taxon>
        <taxon>Pezizomycotina</taxon>
        <taxon>Sordariomycetes</taxon>
        <taxon>Xylariomycetidae</taxon>
        <taxon>Amphisphaeriales</taxon>
        <taxon>Apiosporaceae</taxon>
        <taxon>Apiospora</taxon>
    </lineage>
</organism>
<feature type="transmembrane region" description="Helical" evidence="6">
    <location>
        <begin position="122"/>
        <end position="144"/>
    </location>
</feature>
<dbReference type="Gene3D" id="1.20.1250.20">
    <property type="entry name" value="MFS general substrate transporter like domains"/>
    <property type="match status" value="1"/>
</dbReference>
<evidence type="ECO:0000256" key="1">
    <source>
        <dbReference type="ARBA" id="ARBA00004141"/>
    </source>
</evidence>
<dbReference type="PANTHER" id="PTHR23507:SF1">
    <property type="entry name" value="FI18259P1-RELATED"/>
    <property type="match status" value="1"/>
</dbReference>
<evidence type="ECO:0000313" key="8">
    <source>
        <dbReference type="Proteomes" id="UP001391051"/>
    </source>
</evidence>
<feature type="transmembrane region" description="Helical" evidence="6">
    <location>
        <begin position="189"/>
        <end position="212"/>
    </location>
</feature>
<proteinExistence type="predicted"/>
<protein>
    <submittedName>
        <fullName evidence="7">Major facilitator superfamily transporter</fullName>
    </submittedName>
</protein>
<feature type="transmembrane region" description="Helical" evidence="6">
    <location>
        <begin position="156"/>
        <end position="177"/>
    </location>
</feature>
<evidence type="ECO:0000313" key="7">
    <source>
        <dbReference type="EMBL" id="KAK7952812.1"/>
    </source>
</evidence>
<feature type="transmembrane region" description="Helical" evidence="6">
    <location>
        <begin position="495"/>
        <end position="514"/>
    </location>
</feature>
<evidence type="ECO:0000256" key="3">
    <source>
        <dbReference type="ARBA" id="ARBA00022989"/>
    </source>
</evidence>
<keyword evidence="8" id="KW-1185">Reference proteome</keyword>
<dbReference type="EMBL" id="JAQQWE010000005">
    <property type="protein sequence ID" value="KAK7952812.1"/>
    <property type="molecule type" value="Genomic_DNA"/>
</dbReference>
<feature type="transmembrane region" description="Helical" evidence="6">
    <location>
        <begin position="406"/>
        <end position="438"/>
    </location>
</feature>
<sequence length="527" mass="55412">MEASRLQPMGARTVASGANNERPNHSAHSIMAGDVLGDDDKPSNTQRNMHSDSVAYRTTNILCAIIFVAAGAGGLVTIPQIQLLETAVCREFLEGAEVAGLLDDNGSILESSCKGKEVQSTVAYIIAVGAALESVIGFVGAIPWSTVADRIGRKPVFVLALTGITADNLIWLAMIWLQLNFHIPSWTVWFASAGLVIGGGNAMLTSVVLSTITDAAPEEIRASLFMRVHAAALSASLLAPSLASALMGAFGPWIPMLLGVSLLGLSASAAGFVPDTKRYSEHSSASTRASSDGPFRISSATHALTQATKALRSFLPFVGRPSSACLLIAVLLSYSLIPATTQLLVQYLSIRYFIGLNETGYVQTVYGLAQLAQLFLGLPLLARLVRARAGVGSDAQRDLYLARFSFCVAIPGALLMGAAANLGFFIVGLLVLALGAGSSSYQRSLLSGFFDAEYHSRLFSLVAMVDMVGSVYSGPMLAGLFTSGMELGGGGFLGLPYYALASLMAVCLALMFFVRLPHVEYKPVAGP</sequence>
<accession>A0ABR1QFQ4</accession>
<name>A0ABR1QFQ4_9PEZI</name>
<dbReference type="InterPro" id="IPR011701">
    <property type="entry name" value="MFS"/>
</dbReference>
<feature type="transmembrane region" description="Helical" evidence="6">
    <location>
        <begin position="458"/>
        <end position="483"/>
    </location>
</feature>
<dbReference type="SUPFAM" id="SSF103473">
    <property type="entry name" value="MFS general substrate transporter"/>
    <property type="match status" value="1"/>
</dbReference>
<evidence type="ECO:0000256" key="5">
    <source>
        <dbReference type="SAM" id="MobiDB-lite"/>
    </source>
</evidence>